<dbReference type="SUPFAM" id="SSF55021">
    <property type="entry name" value="ACT-like"/>
    <property type="match status" value="1"/>
</dbReference>
<keyword evidence="8" id="KW-0808">Transferase</keyword>
<dbReference type="AlphaFoldDB" id="A0A1H6SW28"/>
<dbReference type="InterPro" id="IPR004811">
    <property type="entry name" value="RelA/Spo_fam"/>
</dbReference>
<dbReference type="Gene3D" id="3.10.20.30">
    <property type="match status" value="1"/>
</dbReference>
<evidence type="ECO:0000256" key="4">
    <source>
        <dbReference type="RuleBase" id="RU003847"/>
    </source>
</evidence>
<sequence>MEYKHAGDNVTYEDVLGLVKTYITDPDSLAIIQKAYDFIMVKHATQKRRSGEPYTVHLIWVAYILATLQTGPKTIAAGLLHDVMEDCDVPREEMVERFGEEITTLVEGVTKITKMPYMEESEVYAENHRKIYIAMAKDIRVILIKLADRLHNMRTLQYMPPAKQQRISRETLEVYAPIAHRLGINDIRIELEDLCLYYLDPKAYKEIADLLDEKRSERDAAIEKMKKSVEALLNEHHISYHIKGRAKHIYSIYKKMVIKHKRFNELYDLNALRIIVKEKVTCYEVLGLIHEKYRPLPGRFKDYIAMPKPNMYQSLHTAVIGDNGLIFEIQIRTEEMDELAERGVASHWRYKEGVNYSAKEEQKEIGEKLQWLSDFITISDEVKDEKAQEYYNTLKRDIFEANVYVLTPNGKIVELPNGATPIDFAYRIHTEVGNHTTGAIVNNVMVPIDTTLKTGDVVKIMTSNQAHPSEDWLKIVRTGSARNKIKQYLVKQEAEDKKEIIDEGRRILREEIRNRELDEKTYLDPETYRSKFNEIGCRNFDEVLIAIGKKQATAGSLLDHVVPEKKGFIENLSQIIRKNNNREQAEAKRKKSIGVAVGNLTGGVMMSLSKCCNPIPGDEIVGFVSKGQGIKIHRADCPNVKNVDPSRLVDVYWDYASIESKRYNVDLEIIGLDRPNLLSDIVTVLGTCNVNIMNINAGIADLDADMNITISVDSAEKLQNTIDNLNKIHGVAEVKRVIH</sequence>
<dbReference type="Gene3D" id="1.10.3210.10">
    <property type="entry name" value="Hypothetical protein af1432"/>
    <property type="match status" value="1"/>
</dbReference>
<dbReference type="FunFam" id="1.10.3210.10:FF:000001">
    <property type="entry name" value="GTP pyrophosphokinase RelA"/>
    <property type="match status" value="1"/>
</dbReference>
<dbReference type="InterPro" id="IPR002912">
    <property type="entry name" value="ACT_dom"/>
</dbReference>
<reference evidence="9" key="1">
    <citation type="submission" date="2016-10" db="EMBL/GenBank/DDBJ databases">
        <authorList>
            <person name="Varghese N."/>
            <person name="Submissions S."/>
        </authorList>
    </citation>
    <scope>NUCLEOTIDE SEQUENCE [LARGE SCALE GENOMIC DNA]</scope>
    <source>
        <strain evidence="9">DSM 20406</strain>
    </source>
</reference>
<dbReference type="CDD" id="cd05399">
    <property type="entry name" value="NT_Rel-Spo_like"/>
    <property type="match status" value="1"/>
</dbReference>
<dbReference type="SUPFAM" id="SSF81271">
    <property type="entry name" value="TGS-like"/>
    <property type="match status" value="1"/>
</dbReference>
<feature type="domain" description="ACT" evidence="5">
    <location>
        <begin position="666"/>
        <end position="739"/>
    </location>
</feature>
<dbReference type="CDD" id="cd00077">
    <property type="entry name" value="HDc"/>
    <property type="match status" value="1"/>
</dbReference>
<proteinExistence type="inferred from homology"/>
<name>A0A1H6SW28_9FIRM</name>
<evidence type="ECO:0000313" key="8">
    <source>
        <dbReference type="EMBL" id="SEI72159.1"/>
    </source>
</evidence>
<dbReference type="InterPro" id="IPR012675">
    <property type="entry name" value="Beta-grasp_dom_sf"/>
</dbReference>
<dbReference type="CDD" id="cd01668">
    <property type="entry name" value="TGS_RSH"/>
    <property type="match status" value="1"/>
</dbReference>
<dbReference type="InterPro" id="IPR007685">
    <property type="entry name" value="RelA_SpoT"/>
</dbReference>
<dbReference type="GeneID" id="54119120"/>
<dbReference type="PROSITE" id="PS51880">
    <property type="entry name" value="TGS"/>
    <property type="match status" value="1"/>
</dbReference>
<dbReference type="PANTHER" id="PTHR21262:SF31">
    <property type="entry name" value="GTP PYROPHOSPHOKINASE"/>
    <property type="match status" value="1"/>
</dbReference>
<dbReference type="GO" id="GO:0015970">
    <property type="term" value="P:guanosine tetraphosphate biosynthetic process"/>
    <property type="evidence" value="ECO:0007669"/>
    <property type="project" value="UniProtKB-UniPathway"/>
</dbReference>
<dbReference type="Pfam" id="PF19296">
    <property type="entry name" value="RelA_AH_RIS"/>
    <property type="match status" value="1"/>
</dbReference>
<dbReference type="Gene3D" id="3.30.460.10">
    <property type="entry name" value="Beta Polymerase, domain 2"/>
    <property type="match status" value="1"/>
</dbReference>
<dbReference type="PANTHER" id="PTHR21262">
    <property type="entry name" value="GUANOSINE-3',5'-BIS DIPHOSPHATE 3'-PYROPHOSPHOHYDROLASE"/>
    <property type="match status" value="1"/>
</dbReference>
<dbReference type="Pfam" id="PF04607">
    <property type="entry name" value="RelA_SpoT"/>
    <property type="match status" value="1"/>
</dbReference>
<protein>
    <recommendedName>
        <fullName evidence="2">GTP diphosphokinase</fullName>
        <ecNumber evidence="2">2.7.6.5</ecNumber>
    </recommendedName>
</protein>
<dbReference type="InterPro" id="IPR045600">
    <property type="entry name" value="RelA/SpoT_AH_RIS"/>
</dbReference>
<dbReference type="UniPathway" id="UPA00908">
    <property type="reaction ID" value="UER00884"/>
</dbReference>
<dbReference type="FunFam" id="3.30.460.10:FF:000001">
    <property type="entry name" value="GTP pyrophosphokinase RelA"/>
    <property type="match status" value="1"/>
</dbReference>
<keyword evidence="8" id="KW-0418">Kinase</keyword>
<dbReference type="EC" id="2.7.6.5" evidence="2"/>
<dbReference type="NCBIfam" id="TIGR00691">
    <property type="entry name" value="spoT_relA"/>
    <property type="match status" value="1"/>
</dbReference>
<dbReference type="RefSeq" id="WP_033161706.1">
    <property type="nucleotide sequence ID" value="NZ_CACWHD010000010.1"/>
</dbReference>
<dbReference type="Pfam" id="PF13291">
    <property type="entry name" value="ACT_4"/>
    <property type="match status" value="1"/>
</dbReference>
<evidence type="ECO:0000256" key="3">
    <source>
        <dbReference type="ARBA" id="ARBA00048244"/>
    </source>
</evidence>
<dbReference type="GO" id="GO:0005886">
    <property type="term" value="C:plasma membrane"/>
    <property type="evidence" value="ECO:0007669"/>
    <property type="project" value="TreeGrafter"/>
</dbReference>
<comment type="similarity">
    <text evidence="4">Belongs to the relA/spoT family.</text>
</comment>
<dbReference type="InterPro" id="IPR033655">
    <property type="entry name" value="TGS_RelA/SpoT"/>
</dbReference>
<dbReference type="eggNOG" id="COG0317">
    <property type="taxonomic scope" value="Bacteria"/>
</dbReference>
<dbReference type="InterPro" id="IPR006674">
    <property type="entry name" value="HD_domain"/>
</dbReference>
<dbReference type="PROSITE" id="PS51671">
    <property type="entry name" value="ACT"/>
    <property type="match status" value="1"/>
</dbReference>
<feature type="domain" description="HD" evidence="6">
    <location>
        <begin position="54"/>
        <end position="153"/>
    </location>
</feature>
<dbReference type="GO" id="GO:0008728">
    <property type="term" value="F:GTP diphosphokinase activity"/>
    <property type="evidence" value="ECO:0007669"/>
    <property type="project" value="UniProtKB-EC"/>
</dbReference>
<dbReference type="OrthoDB" id="9805041at2"/>
<accession>A0A1H6SW28</accession>
<dbReference type="InterPro" id="IPR012676">
    <property type="entry name" value="TGS-like"/>
</dbReference>
<dbReference type="InterPro" id="IPR043519">
    <property type="entry name" value="NT_sf"/>
</dbReference>
<dbReference type="InterPro" id="IPR045865">
    <property type="entry name" value="ACT-like_dom_sf"/>
</dbReference>
<dbReference type="SMART" id="SM00954">
    <property type="entry name" value="RelA_SpoT"/>
    <property type="match status" value="1"/>
</dbReference>
<feature type="domain" description="TGS" evidence="7">
    <location>
        <begin position="399"/>
        <end position="462"/>
    </location>
</feature>
<comment type="function">
    <text evidence="4">In eubacteria ppGpp (guanosine 3'-diphosphate 5'-diphosphate) is a mediator of the stringent response that coordinates a variety of cellular activities in response to changes in nutritional abundance.</text>
</comment>
<evidence type="ECO:0000259" key="7">
    <source>
        <dbReference type="PROSITE" id="PS51880"/>
    </source>
</evidence>
<evidence type="ECO:0000256" key="1">
    <source>
        <dbReference type="ARBA" id="ARBA00004976"/>
    </source>
</evidence>
<evidence type="ECO:0000259" key="6">
    <source>
        <dbReference type="PROSITE" id="PS51831"/>
    </source>
</evidence>
<dbReference type="InterPro" id="IPR004095">
    <property type="entry name" value="TGS"/>
</dbReference>
<organism evidence="8 9">
    <name type="scientific">Sharpea azabuensis</name>
    <dbReference type="NCBI Taxonomy" id="322505"/>
    <lineage>
        <taxon>Bacteria</taxon>
        <taxon>Bacillati</taxon>
        <taxon>Bacillota</taxon>
        <taxon>Erysipelotrichia</taxon>
        <taxon>Erysipelotrichales</taxon>
        <taxon>Coprobacillaceae</taxon>
        <taxon>Sharpea</taxon>
    </lineage>
</organism>
<dbReference type="SMART" id="SM00471">
    <property type="entry name" value="HDc"/>
    <property type="match status" value="1"/>
</dbReference>
<dbReference type="EMBL" id="FNYK01000019">
    <property type="protein sequence ID" value="SEI72159.1"/>
    <property type="molecule type" value="Genomic_DNA"/>
</dbReference>
<dbReference type="Gene3D" id="3.30.70.260">
    <property type="match status" value="1"/>
</dbReference>
<dbReference type="Proteomes" id="UP000183028">
    <property type="component" value="Unassembled WGS sequence"/>
</dbReference>
<dbReference type="InterPro" id="IPR003607">
    <property type="entry name" value="HD/PDEase_dom"/>
</dbReference>
<dbReference type="SUPFAM" id="SSF81301">
    <property type="entry name" value="Nucleotidyltransferase"/>
    <property type="match status" value="1"/>
</dbReference>
<comment type="catalytic activity">
    <reaction evidence="3">
        <text>GTP + ATP = guanosine 3'-diphosphate 5'-triphosphate + AMP</text>
        <dbReference type="Rhea" id="RHEA:22088"/>
        <dbReference type="ChEBI" id="CHEBI:30616"/>
        <dbReference type="ChEBI" id="CHEBI:37565"/>
        <dbReference type="ChEBI" id="CHEBI:142410"/>
        <dbReference type="ChEBI" id="CHEBI:456215"/>
        <dbReference type="EC" id="2.7.6.5"/>
    </reaction>
</comment>
<evidence type="ECO:0000256" key="2">
    <source>
        <dbReference type="ARBA" id="ARBA00013251"/>
    </source>
</evidence>
<dbReference type="GO" id="GO:0016301">
    <property type="term" value="F:kinase activity"/>
    <property type="evidence" value="ECO:0007669"/>
    <property type="project" value="UniProtKB-KW"/>
</dbReference>
<gene>
    <name evidence="8" type="ORF">SAMN04487834_101915</name>
</gene>
<dbReference type="CDD" id="cd04876">
    <property type="entry name" value="ACT_RelA-SpoT"/>
    <property type="match status" value="1"/>
</dbReference>
<dbReference type="SUPFAM" id="SSF109604">
    <property type="entry name" value="HD-domain/PDEase-like"/>
    <property type="match status" value="1"/>
</dbReference>
<dbReference type="PROSITE" id="PS51831">
    <property type="entry name" value="HD"/>
    <property type="match status" value="1"/>
</dbReference>
<evidence type="ECO:0000259" key="5">
    <source>
        <dbReference type="PROSITE" id="PS51671"/>
    </source>
</evidence>
<dbReference type="STRING" id="322505.SAMN04487836_10863"/>
<keyword evidence="9" id="KW-1185">Reference proteome</keyword>
<evidence type="ECO:0000313" key="9">
    <source>
        <dbReference type="Proteomes" id="UP000183028"/>
    </source>
</evidence>
<dbReference type="Pfam" id="PF02824">
    <property type="entry name" value="TGS"/>
    <property type="match status" value="1"/>
</dbReference>
<dbReference type="Pfam" id="PF13328">
    <property type="entry name" value="HD_4"/>
    <property type="match status" value="1"/>
</dbReference>
<comment type="pathway">
    <text evidence="1">Purine metabolism; ppGpp biosynthesis; ppGpp from GTP: step 1/2.</text>
</comment>
<dbReference type="FunFam" id="3.10.20.30:FF:000002">
    <property type="entry name" value="GTP pyrophosphokinase (RelA/SpoT)"/>
    <property type="match status" value="1"/>
</dbReference>